<name>A0A6G0U340_APHGL</name>
<proteinExistence type="predicted"/>
<evidence type="ECO:0000313" key="2">
    <source>
        <dbReference type="Proteomes" id="UP000475862"/>
    </source>
</evidence>
<dbReference type="AlphaFoldDB" id="A0A6G0U340"/>
<dbReference type="EMBL" id="VYZN01000008">
    <property type="protein sequence ID" value="KAE9543494.1"/>
    <property type="molecule type" value="Genomic_DNA"/>
</dbReference>
<keyword evidence="2" id="KW-1185">Reference proteome</keyword>
<accession>A0A6G0U340</accession>
<comment type="caution">
    <text evidence="1">The sequence shown here is derived from an EMBL/GenBank/DDBJ whole genome shotgun (WGS) entry which is preliminary data.</text>
</comment>
<reference evidence="1 2" key="1">
    <citation type="submission" date="2019-08" db="EMBL/GenBank/DDBJ databases">
        <title>The genome of the soybean aphid Biotype 1, its phylome, world population structure and adaptation to the North American continent.</title>
        <authorList>
            <person name="Giordano R."/>
            <person name="Donthu R.K."/>
            <person name="Hernandez A.G."/>
            <person name="Wright C.L."/>
            <person name="Zimin A.V."/>
        </authorList>
    </citation>
    <scope>NUCLEOTIDE SEQUENCE [LARGE SCALE GENOMIC DNA]</scope>
    <source>
        <tissue evidence="1">Whole aphids</tissue>
    </source>
</reference>
<dbReference type="Proteomes" id="UP000475862">
    <property type="component" value="Unassembled WGS sequence"/>
</dbReference>
<protein>
    <submittedName>
        <fullName evidence="1">Uncharacterized protein</fullName>
    </submittedName>
</protein>
<gene>
    <name evidence="1" type="ORF">AGLY_002294</name>
</gene>
<evidence type="ECO:0000313" key="1">
    <source>
        <dbReference type="EMBL" id="KAE9543494.1"/>
    </source>
</evidence>
<sequence>MGLMQFLYRLAVVQRCCIGWAGFKFEQNFFQLFFFSCLSIRVVLAHALRYIRKPDIDPERRKFLNSNDLILTASVQEGFHQGEEGGISRLVNDADSHTLPVHVTHFISLNVNNDYTNSNIKKNVDRKLTGGYVPLCPSLEFATGSIKRNFRENLLKNNKSTRNRNGSCNCDSKNKFITFQMMLRGFTKEDQIKDCVALHSLSADEVCCPSDNTINPIDKINTGVTFLSNILIKLLKCPNRYSSQIFQTFITNQFTLVHKKIKITLRITG</sequence>
<organism evidence="1 2">
    <name type="scientific">Aphis glycines</name>
    <name type="common">Soybean aphid</name>
    <dbReference type="NCBI Taxonomy" id="307491"/>
    <lineage>
        <taxon>Eukaryota</taxon>
        <taxon>Metazoa</taxon>
        <taxon>Ecdysozoa</taxon>
        <taxon>Arthropoda</taxon>
        <taxon>Hexapoda</taxon>
        <taxon>Insecta</taxon>
        <taxon>Pterygota</taxon>
        <taxon>Neoptera</taxon>
        <taxon>Paraneoptera</taxon>
        <taxon>Hemiptera</taxon>
        <taxon>Sternorrhyncha</taxon>
        <taxon>Aphidomorpha</taxon>
        <taxon>Aphidoidea</taxon>
        <taxon>Aphididae</taxon>
        <taxon>Aphidini</taxon>
        <taxon>Aphis</taxon>
        <taxon>Aphis</taxon>
    </lineage>
</organism>